<protein>
    <submittedName>
        <fullName evidence="1">Uncharacterized protein</fullName>
    </submittedName>
</protein>
<dbReference type="VEuPathDB" id="FungiDB:QG37_04322"/>
<accession>A0A0L0NXA4</accession>
<dbReference type="Proteomes" id="UP000037122">
    <property type="component" value="Unassembled WGS sequence"/>
</dbReference>
<evidence type="ECO:0000313" key="2">
    <source>
        <dbReference type="Proteomes" id="UP000037122"/>
    </source>
</evidence>
<dbReference type="EMBL" id="LGST01000030">
    <property type="protein sequence ID" value="KND98837.1"/>
    <property type="molecule type" value="Genomic_DNA"/>
</dbReference>
<sequence length="39" mass="4526">MFHTKLWNERTSGNSLFMGEMVMLSVLEILEDANLVQKI</sequence>
<name>A0A0L0NXA4_CANAR</name>
<comment type="caution">
    <text evidence="1">The sequence shown here is derived from an EMBL/GenBank/DDBJ whole genome shotgun (WGS) entry which is preliminary data.</text>
</comment>
<organism evidence="1 2">
    <name type="scientific">Candidozyma auris</name>
    <name type="common">Yeast</name>
    <name type="synonym">Candida auris</name>
    <dbReference type="NCBI Taxonomy" id="498019"/>
    <lineage>
        <taxon>Eukaryota</taxon>
        <taxon>Fungi</taxon>
        <taxon>Dikarya</taxon>
        <taxon>Ascomycota</taxon>
        <taxon>Saccharomycotina</taxon>
        <taxon>Pichiomycetes</taxon>
        <taxon>Metschnikowiaceae</taxon>
        <taxon>Candidozyma</taxon>
    </lineage>
</organism>
<gene>
    <name evidence="1" type="ORF">QG37_04322</name>
</gene>
<reference evidence="2" key="1">
    <citation type="journal article" date="2015" name="BMC Genomics">
        <title>Draft genome of a commonly misdiagnosed multidrug resistant pathogen Candida auris.</title>
        <authorList>
            <person name="Chatterjee S."/>
            <person name="Alampalli S.V."/>
            <person name="Nageshan R.K."/>
            <person name="Chettiar S.T."/>
            <person name="Joshi S."/>
            <person name="Tatu U.S."/>
        </authorList>
    </citation>
    <scope>NUCLEOTIDE SEQUENCE [LARGE SCALE GENOMIC DNA]</scope>
    <source>
        <strain evidence="2">6684</strain>
    </source>
</reference>
<evidence type="ECO:0000313" key="1">
    <source>
        <dbReference type="EMBL" id="KND98837.1"/>
    </source>
</evidence>
<proteinExistence type="predicted"/>
<dbReference type="AlphaFoldDB" id="A0A0L0NXA4"/>